<proteinExistence type="predicted"/>
<name>A0A369J9L0_HYPMA</name>
<protein>
    <submittedName>
        <fullName evidence="2">Uncharacterized protein</fullName>
    </submittedName>
</protein>
<keyword evidence="3" id="KW-1185">Reference proteome</keyword>
<organism evidence="2 3">
    <name type="scientific">Hypsizygus marmoreus</name>
    <name type="common">White beech mushroom</name>
    <name type="synonym">Agaricus marmoreus</name>
    <dbReference type="NCBI Taxonomy" id="39966"/>
    <lineage>
        <taxon>Eukaryota</taxon>
        <taxon>Fungi</taxon>
        <taxon>Dikarya</taxon>
        <taxon>Basidiomycota</taxon>
        <taxon>Agaricomycotina</taxon>
        <taxon>Agaricomycetes</taxon>
        <taxon>Agaricomycetidae</taxon>
        <taxon>Agaricales</taxon>
        <taxon>Tricholomatineae</taxon>
        <taxon>Lyophyllaceae</taxon>
        <taxon>Hypsizygus</taxon>
    </lineage>
</organism>
<accession>A0A369J9L0</accession>
<reference evidence="2" key="1">
    <citation type="submission" date="2018-04" db="EMBL/GenBank/DDBJ databases">
        <title>Whole genome sequencing of Hypsizygus marmoreus.</title>
        <authorList>
            <person name="Choi I.-G."/>
            <person name="Min B."/>
            <person name="Kim J.-G."/>
            <person name="Kim S."/>
            <person name="Oh Y.-L."/>
            <person name="Kong W.-S."/>
            <person name="Park H."/>
            <person name="Jeong J."/>
            <person name="Song E.-S."/>
        </authorList>
    </citation>
    <scope>NUCLEOTIDE SEQUENCE [LARGE SCALE GENOMIC DNA]</scope>
    <source>
        <strain evidence="2">51987-8</strain>
    </source>
</reference>
<gene>
    <name evidence="2" type="ORF">Hypma_014502</name>
</gene>
<sequence length="114" mass="12407">MRTTTVQPAAKSSSESEKLPNLPADAPDASRAAHRCAAPPHKPQDAPFNQPLSCNMGRPLQATSWQELSEGKRKVGGQRSKVVRGRGLLGNRHAGTAWRQDGWLPSERFTLHSS</sequence>
<feature type="compositionally biased region" description="Polar residues" evidence="1">
    <location>
        <begin position="1"/>
        <end position="13"/>
    </location>
</feature>
<comment type="caution">
    <text evidence="2">The sequence shown here is derived from an EMBL/GenBank/DDBJ whole genome shotgun (WGS) entry which is preliminary data.</text>
</comment>
<dbReference type="AlphaFoldDB" id="A0A369J9L0"/>
<evidence type="ECO:0000256" key="1">
    <source>
        <dbReference type="SAM" id="MobiDB-lite"/>
    </source>
</evidence>
<evidence type="ECO:0000313" key="3">
    <source>
        <dbReference type="Proteomes" id="UP000076154"/>
    </source>
</evidence>
<feature type="region of interest" description="Disordered" evidence="1">
    <location>
        <begin position="1"/>
        <end position="57"/>
    </location>
</feature>
<dbReference type="Proteomes" id="UP000076154">
    <property type="component" value="Unassembled WGS sequence"/>
</dbReference>
<dbReference type="InParanoid" id="A0A369J9L0"/>
<evidence type="ECO:0000313" key="2">
    <source>
        <dbReference type="EMBL" id="RDB18809.1"/>
    </source>
</evidence>
<dbReference type="EMBL" id="LUEZ02000087">
    <property type="protein sequence ID" value="RDB18809.1"/>
    <property type="molecule type" value="Genomic_DNA"/>
</dbReference>